<reference evidence="1" key="1">
    <citation type="submission" date="2021-02" db="EMBL/GenBank/DDBJ databases">
        <authorList>
            <person name="Nowell W R."/>
        </authorList>
    </citation>
    <scope>NUCLEOTIDE SEQUENCE</scope>
</reference>
<proteinExistence type="predicted"/>
<evidence type="ECO:0000313" key="2">
    <source>
        <dbReference type="EMBL" id="CAF3854944.1"/>
    </source>
</evidence>
<accession>A0A814N8R0</accession>
<dbReference type="EMBL" id="CAJOBC010005189">
    <property type="protein sequence ID" value="CAF3854944.1"/>
    <property type="molecule type" value="Genomic_DNA"/>
</dbReference>
<dbReference type="Proteomes" id="UP000663829">
    <property type="component" value="Unassembled WGS sequence"/>
</dbReference>
<dbReference type="Proteomes" id="UP000681722">
    <property type="component" value="Unassembled WGS sequence"/>
</dbReference>
<name>A0A814N8R0_9BILA</name>
<keyword evidence="3" id="KW-1185">Reference proteome</keyword>
<evidence type="ECO:0000313" key="3">
    <source>
        <dbReference type="Proteomes" id="UP000663829"/>
    </source>
</evidence>
<sequence>MIDQIIANLLRKTLETQTPKFSGSKVENVTDWVKTVTVEVKLAHCPEHEKLDWVPTFLRGEALLWCMKRKNDIQTWSAFIEAMQNEYSLQRTYDQYSLETIVFEETTTVMDTEELEWPKQGEPWADSELKEQMERFQKTPNSEYNILISHTQLSTTSAEDEEEINDDKQVQLPSGTMDKDRTLLLSKLYDVMKQFRLKRKSQSVPSSWSLLQFALSSTGLSCPCFHNGSSGEDSLLSAVDPEFPRREFI</sequence>
<evidence type="ECO:0000313" key="1">
    <source>
        <dbReference type="EMBL" id="CAF1089430.1"/>
    </source>
</evidence>
<organism evidence="1 3">
    <name type="scientific">Didymodactylos carnosus</name>
    <dbReference type="NCBI Taxonomy" id="1234261"/>
    <lineage>
        <taxon>Eukaryota</taxon>
        <taxon>Metazoa</taxon>
        <taxon>Spiralia</taxon>
        <taxon>Gnathifera</taxon>
        <taxon>Rotifera</taxon>
        <taxon>Eurotatoria</taxon>
        <taxon>Bdelloidea</taxon>
        <taxon>Philodinida</taxon>
        <taxon>Philodinidae</taxon>
        <taxon>Didymodactylos</taxon>
    </lineage>
</organism>
<comment type="caution">
    <text evidence="1">The sequence shown here is derived from an EMBL/GenBank/DDBJ whole genome shotgun (WGS) entry which is preliminary data.</text>
</comment>
<dbReference type="AlphaFoldDB" id="A0A814N8R0"/>
<gene>
    <name evidence="1" type="ORF">GPM918_LOCUS18180</name>
    <name evidence="2" type="ORF">SRO942_LOCUS18177</name>
</gene>
<dbReference type="EMBL" id="CAJNOQ010005189">
    <property type="protein sequence ID" value="CAF1089430.1"/>
    <property type="molecule type" value="Genomic_DNA"/>
</dbReference>
<protein>
    <submittedName>
        <fullName evidence="1">Uncharacterized protein</fullName>
    </submittedName>
</protein>